<dbReference type="InterPro" id="IPR029069">
    <property type="entry name" value="HotDog_dom_sf"/>
</dbReference>
<evidence type="ECO:0000313" key="2">
    <source>
        <dbReference type="Proteomes" id="UP000616114"/>
    </source>
</evidence>
<reference evidence="1" key="1">
    <citation type="journal article" date="2014" name="Int. J. Syst. Evol. Microbiol.">
        <title>Complete genome sequence of Corynebacterium casei LMG S-19264T (=DSM 44701T), isolated from a smear-ripened cheese.</title>
        <authorList>
            <consortium name="US DOE Joint Genome Institute (JGI-PGF)"/>
            <person name="Walter F."/>
            <person name="Albersmeier A."/>
            <person name="Kalinowski J."/>
            <person name="Ruckert C."/>
        </authorList>
    </citation>
    <scope>NUCLEOTIDE SEQUENCE</scope>
    <source>
        <strain evidence="1">CGMCC 1.12785</strain>
    </source>
</reference>
<accession>A0A8J2XJJ7</accession>
<dbReference type="SUPFAM" id="SSF54637">
    <property type="entry name" value="Thioesterase/thiol ester dehydrase-isomerase"/>
    <property type="match status" value="1"/>
</dbReference>
<evidence type="ECO:0000313" key="1">
    <source>
        <dbReference type="EMBL" id="GGA06106.1"/>
    </source>
</evidence>
<dbReference type="AlphaFoldDB" id="A0A8J2XJJ7"/>
<dbReference type="GO" id="GO:0047617">
    <property type="term" value="F:fatty acyl-CoA hydrolase activity"/>
    <property type="evidence" value="ECO:0007669"/>
    <property type="project" value="TreeGrafter"/>
</dbReference>
<organism evidence="1 2">
    <name type="scientific">Sediminivirga luteola</name>
    <dbReference type="NCBI Taxonomy" id="1774748"/>
    <lineage>
        <taxon>Bacteria</taxon>
        <taxon>Bacillati</taxon>
        <taxon>Actinomycetota</taxon>
        <taxon>Actinomycetes</taxon>
        <taxon>Micrococcales</taxon>
        <taxon>Brevibacteriaceae</taxon>
        <taxon>Sediminivirga</taxon>
    </lineage>
</organism>
<name>A0A8J2XJJ7_9MICO</name>
<dbReference type="Gene3D" id="3.10.129.10">
    <property type="entry name" value="Hotdog Thioesterase"/>
    <property type="match status" value="1"/>
</dbReference>
<dbReference type="InterPro" id="IPR050563">
    <property type="entry name" value="4-hydroxybenzoyl-CoA_TE"/>
</dbReference>
<keyword evidence="2" id="KW-1185">Reference proteome</keyword>
<proteinExistence type="predicted"/>
<sequence length="172" mass="18342">MNIPDEPAPGAEPVAHTLAGAPASSLPDYRTTVIEEWIDYNGHLSEAFYVLVFGYTTDQVMEALGLDRAYRERTGASLYTVEAHIRYLREVPLGAALTVSAHVAAAGAKKLHLAYEMRTGGELVATEEILALHVGGDPAAAIPFPPEIAARIDAHAPGTGWEPPSWIGRSIG</sequence>
<dbReference type="Proteomes" id="UP000616114">
    <property type="component" value="Unassembled WGS sequence"/>
</dbReference>
<dbReference type="PANTHER" id="PTHR31793:SF2">
    <property type="entry name" value="BLR1345 PROTEIN"/>
    <property type="match status" value="1"/>
</dbReference>
<protein>
    <submittedName>
        <fullName evidence="1">4-hydroxybenzoyl-CoA thioesterase</fullName>
    </submittedName>
</protein>
<gene>
    <name evidence="1" type="ORF">GCM10011333_06290</name>
</gene>
<dbReference type="CDD" id="cd00586">
    <property type="entry name" value="4HBT"/>
    <property type="match status" value="1"/>
</dbReference>
<reference evidence="1" key="2">
    <citation type="submission" date="2020-09" db="EMBL/GenBank/DDBJ databases">
        <authorList>
            <person name="Sun Q."/>
            <person name="Zhou Y."/>
        </authorList>
    </citation>
    <scope>NUCLEOTIDE SEQUENCE</scope>
    <source>
        <strain evidence="1">CGMCC 1.12785</strain>
    </source>
</reference>
<comment type="caution">
    <text evidence="1">The sequence shown here is derived from an EMBL/GenBank/DDBJ whole genome shotgun (WGS) entry which is preliminary data.</text>
</comment>
<dbReference type="EMBL" id="BMFY01000002">
    <property type="protein sequence ID" value="GGA06106.1"/>
    <property type="molecule type" value="Genomic_DNA"/>
</dbReference>
<dbReference type="Pfam" id="PF13279">
    <property type="entry name" value="4HBT_2"/>
    <property type="match status" value="1"/>
</dbReference>
<dbReference type="PANTHER" id="PTHR31793">
    <property type="entry name" value="4-HYDROXYBENZOYL-COA THIOESTERASE FAMILY MEMBER"/>
    <property type="match status" value="1"/>
</dbReference>
<dbReference type="RefSeq" id="WP_229744896.1">
    <property type="nucleotide sequence ID" value="NZ_BMFY01000002.1"/>
</dbReference>